<dbReference type="InterPro" id="IPR051698">
    <property type="entry name" value="Transposase_11-like"/>
</dbReference>
<dbReference type="Proteomes" id="UP000009374">
    <property type="component" value="Unassembled WGS sequence"/>
</dbReference>
<dbReference type="PANTHER" id="PTHR30298">
    <property type="entry name" value="H REPEAT-ASSOCIATED PREDICTED TRANSPOSASE"/>
    <property type="match status" value="1"/>
</dbReference>
<evidence type="ECO:0000259" key="2">
    <source>
        <dbReference type="Pfam" id="PF01609"/>
    </source>
</evidence>
<name>C6I132_9BACT</name>
<dbReference type="InterPro" id="IPR025639">
    <property type="entry name" value="DruA"/>
</dbReference>
<sequence length="454" mass="50457">MTDSSSLPVRDLRQITVRPILHEEDSRWNALMRTHHYLGFRSLVGESLKYVALSGSEWVALLGWGAAAFKCGDRDRWIGWAPPEQFRRLRYIANNQRFLILPEARTPHLASRVLGLCLRRLSSDWRRQFNHPILLAETFVDPSRFAGTCYKAAGWICLGETRGFGRNGGVYYAHGQKKTVWVRPLHARAPAILAAPFDDPLLLGGSMSALPVDSLRLDGETGLFTLLRTTVRDPRKARGIRHNYLSVLLVGLAGVLAGKRSYEGIARWAQDLSQSQLRRLGCRWSPGKERFLPPSEPTIRRILSKADPVELDRILSQYIVAHSSGRAIAIDGKTIRSSSVGLMAALVHKDGTVVAQKSLDGPKGHEIPAAHTLLEPLDLSGKVVTADALHTQNALASRIREKGGDYVFTVKDNRKTLKDEISGLDDEAFSPSPYDDLLRTWPDRDPDDSGLLPS</sequence>
<feature type="domain" description="H repeat-associated protein N-terminal" evidence="3">
    <location>
        <begin position="230"/>
        <end position="319"/>
    </location>
</feature>
<keyword evidence="5" id="KW-1185">Reference proteome</keyword>
<organism evidence="4 5">
    <name type="scientific">Leptospirillum ferrodiazotrophum</name>
    <dbReference type="NCBI Taxonomy" id="412449"/>
    <lineage>
        <taxon>Bacteria</taxon>
        <taxon>Pseudomonadati</taxon>
        <taxon>Nitrospirota</taxon>
        <taxon>Nitrospiria</taxon>
        <taxon>Nitrospirales</taxon>
        <taxon>Nitrospiraceae</taxon>
        <taxon>Leptospirillum</taxon>
    </lineage>
</organism>
<dbReference type="PANTHER" id="PTHR30298:SF0">
    <property type="entry name" value="PROTEIN YBFL-RELATED"/>
    <property type="match status" value="1"/>
</dbReference>
<reference evidence="4 5" key="1">
    <citation type="journal article" date="2009" name="Appl. Environ. Microbiol.">
        <title>Community genomic and proteomic analyses of chemoautotrophic iron-oxidizing "Leptospirillum rubarum" (Group II) and "Leptospirillum ferrodiazotrophum" (Group III) bacteria in acid mine drainage biofilms.</title>
        <authorList>
            <person name="Goltsman D.S."/>
            <person name="Denef V.J."/>
            <person name="Singer S.W."/>
            <person name="VerBerkmoes N.C."/>
            <person name="Lefsrud M."/>
            <person name="Mueller R.S."/>
            <person name="Dick G.J."/>
            <person name="Sun C.L."/>
            <person name="Wheeler K.E."/>
            <person name="Zemla A."/>
            <person name="Baker B.J."/>
            <person name="Hauser L."/>
            <person name="Land M."/>
            <person name="Shah M.B."/>
            <person name="Thelen M.P."/>
            <person name="Hettich R.L."/>
            <person name="Banfield J.F."/>
        </authorList>
    </citation>
    <scope>NUCLEOTIDE SEQUENCE [LARGE SCALE GENOMIC DNA]</scope>
</reference>
<dbReference type="Pfam" id="PF13808">
    <property type="entry name" value="DDE_Tnp_1_assoc"/>
    <property type="match status" value="1"/>
</dbReference>
<dbReference type="GO" id="GO:0004803">
    <property type="term" value="F:transposase activity"/>
    <property type="evidence" value="ECO:0007669"/>
    <property type="project" value="InterPro"/>
</dbReference>
<proteinExistence type="predicted"/>
<feature type="domain" description="Transposase IS4-like" evidence="2">
    <location>
        <begin position="326"/>
        <end position="425"/>
    </location>
</feature>
<evidence type="ECO:0000259" key="3">
    <source>
        <dbReference type="Pfam" id="PF13808"/>
    </source>
</evidence>
<evidence type="ECO:0000256" key="1">
    <source>
        <dbReference type="SAM" id="MobiDB-lite"/>
    </source>
</evidence>
<dbReference type="Pfam" id="PF01609">
    <property type="entry name" value="DDE_Tnp_1"/>
    <property type="match status" value="1"/>
</dbReference>
<dbReference type="Pfam" id="PF14236">
    <property type="entry name" value="DruA"/>
    <property type="match status" value="1"/>
</dbReference>
<dbReference type="EMBL" id="GG693891">
    <property type="protein sequence ID" value="EES51421.1"/>
    <property type="molecule type" value="Genomic_DNA"/>
</dbReference>
<gene>
    <name evidence="4" type="ORF">UBAL3_96270014</name>
</gene>
<evidence type="ECO:0000313" key="4">
    <source>
        <dbReference type="EMBL" id="EES51421.1"/>
    </source>
</evidence>
<accession>C6I132</accession>
<dbReference type="GO" id="GO:0003677">
    <property type="term" value="F:DNA binding"/>
    <property type="evidence" value="ECO:0007669"/>
    <property type="project" value="InterPro"/>
</dbReference>
<dbReference type="AlphaFoldDB" id="C6I132"/>
<dbReference type="GO" id="GO:0006313">
    <property type="term" value="P:DNA transposition"/>
    <property type="evidence" value="ECO:0007669"/>
    <property type="project" value="InterPro"/>
</dbReference>
<protein>
    <submittedName>
        <fullName evidence="4">Transposase, IS4 family protein</fullName>
    </submittedName>
</protein>
<evidence type="ECO:0000313" key="5">
    <source>
        <dbReference type="Proteomes" id="UP000009374"/>
    </source>
</evidence>
<dbReference type="NCBIfam" id="NF033564">
    <property type="entry name" value="transpos_ISAs1"/>
    <property type="match status" value="1"/>
</dbReference>
<dbReference type="InterPro" id="IPR032806">
    <property type="entry name" value="YbfD_N"/>
</dbReference>
<dbReference type="InterPro" id="IPR002559">
    <property type="entry name" value="Transposase_11"/>
</dbReference>
<feature type="region of interest" description="Disordered" evidence="1">
    <location>
        <begin position="420"/>
        <end position="454"/>
    </location>
</feature>
<dbReference type="InterPro" id="IPR047647">
    <property type="entry name" value="ISAs1_transpos"/>
</dbReference>